<comment type="caution">
    <text evidence="1">The sequence shown here is derived from an EMBL/GenBank/DDBJ whole genome shotgun (WGS) entry which is preliminary data.</text>
</comment>
<reference evidence="1 2" key="1">
    <citation type="submission" date="2017-11" db="EMBL/GenBank/DDBJ databases">
        <authorList>
            <person name="Han C.G."/>
        </authorList>
    </citation>
    <scope>NUCLEOTIDE SEQUENCE [LARGE SCALE GENOMIC DNA]</scope>
    <source>
        <strain evidence="1 2">A10</strain>
    </source>
</reference>
<sequence length="219" mass="25286">MDTANRLLPSLQHNNLTLLSRLLNLAAENAELFFTRRRHSRSERRRVLQQAVAHSFMQPEWQHLKKLHHGEIDLFISRGLATGDVIRYLRETAEVCLRMSAIDLPCFSCALDELRHQGFTIDSRLPERRCLLTQTAFLRFSPAGQLTQPLDILAGHDEEALRCVRRTFTNNGFQVIQRGTPARRLTQLHIGSDSLSEDIWAWHHCHTQRHVHGDDAVFL</sequence>
<dbReference type="RefSeq" id="WP_049593991.1">
    <property type="nucleotide sequence ID" value="NZ_CAXLPK010000002.1"/>
</dbReference>
<protein>
    <submittedName>
        <fullName evidence="1">Uncharacterized protein</fullName>
    </submittedName>
</protein>
<gene>
    <name evidence="1" type="ORF">CWN49_01460</name>
</gene>
<evidence type="ECO:0000313" key="1">
    <source>
        <dbReference type="EMBL" id="PLO75283.1"/>
    </source>
</evidence>
<accession>A0A2J5QAG6</accession>
<proteinExistence type="predicted"/>
<dbReference type="AlphaFoldDB" id="A0A2J5QAG6"/>
<dbReference type="Proteomes" id="UP000234667">
    <property type="component" value="Unassembled WGS sequence"/>
</dbReference>
<name>A0A2J5QAG6_9ENTR</name>
<reference evidence="1 2" key="2">
    <citation type="submission" date="2018-01" db="EMBL/GenBank/DDBJ databases">
        <title>Genomic study of Klebsiella pneumoniae.</title>
        <authorList>
            <person name="Yang Y."/>
            <person name="Bicalho R."/>
        </authorList>
    </citation>
    <scope>NUCLEOTIDE SEQUENCE [LARGE SCALE GENOMIC DNA]</scope>
    <source>
        <strain evidence="1 2">A10</strain>
    </source>
</reference>
<evidence type="ECO:0000313" key="2">
    <source>
        <dbReference type="Proteomes" id="UP000234667"/>
    </source>
</evidence>
<organism evidence="1 2">
    <name type="scientific">Klebsiella michiganensis</name>
    <dbReference type="NCBI Taxonomy" id="1134687"/>
    <lineage>
        <taxon>Bacteria</taxon>
        <taxon>Pseudomonadati</taxon>
        <taxon>Pseudomonadota</taxon>
        <taxon>Gammaproteobacteria</taxon>
        <taxon>Enterobacterales</taxon>
        <taxon>Enterobacteriaceae</taxon>
        <taxon>Klebsiella/Raoultella group</taxon>
        <taxon>Klebsiella</taxon>
    </lineage>
</organism>
<dbReference type="EMBL" id="PIDR01000013">
    <property type="protein sequence ID" value="PLO75283.1"/>
    <property type="molecule type" value="Genomic_DNA"/>
</dbReference>